<dbReference type="EMBL" id="SLWS01000004">
    <property type="protein sequence ID" value="TCO59703.1"/>
    <property type="molecule type" value="Genomic_DNA"/>
</dbReference>
<dbReference type="Gene3D" id="1.20.1560.10">
    <property type="entry name" value="ABC transporter type 1, transmembrane domain"/>
    <property type="match status" value="1"/>
</dbReference>
<dbReference type="Proteomes" id="UP000295680">
    <property type="component" value="Unassembled WGS sequence"/>
</dbReference>
<protein>
    <submittedName>
        <fullName evidence="10">ATP-binding cassette subfamily B protein</fullName>
    </submittedName>
</protein>
<dbReference type="PROSITE" id="PS50893">
    <property type="entry name" value="ABC_TRANSPORTER_2"/>
    <property type="match status" value="1"/>
</dbReference>
<comment type="subcellular location">
    <subcellularLocation>
        <location evidence="1">Cell membrane</location>
        <topology evidence="1">Multi-pass membrane protein</topology>
    </subcellularLocation>
</comment>
<keyword evidence="5 7" id="KW-1133">Transmembrane helix</keyword>
<dbReference type="Pfam" id="PF00005">
    <property type="entry name" value="ABC_tran"/>
    <property type="match status" value="1"/>
</dbReference>
<feature type="transmembrane region" description="Helical" evidence="7">
    <location>
        <begin position="139"/>
        <end position="158"/>
    </location>
</feature>
<evidence type="ECO:0000259" key="8">
    <source>
        <dbReference type="PROSITE" id="PS50893"/>
    </source>
</evidence>
<dbReference type="OrthoDB" id="9806127at2"/>
<dbReference type="InterPro" id="IPR036640">
    <property type="entry name" value="ABC1_TM_sf"/>
</dbReference>
<keyword evidence="11" id="KW-1185">Reference proteome</keyword>
<dbReference type="SUPFAM" id="SSF90123">
    <property type="entry name" value="ABC transporter transmembrane region"/>
    <property type="match status" value="1"/>
</dbReference>
<evidence type="ECO:0000313" key="10">
    <source>
        <dbReference type="EMBL" id="TCO59703.1"/>
    </source>
</evidence>
<dbReference type="PANTHER" id="PTHR43394:SF1">
    <property type="entry name" value="ATP-BINDING CASSETTE SUB-FAMILY B MEMBER 10, MITOCHONDRIAL"/>
    <property type="match status" value="1"/>
</dbReference>
<sequence>MLPQGTGKRSAGDRLVRAVLLAGWRPTAVLVLASVTYASGMLVLPAMIATAADRQISGVGSGWVVLGLVGVLAVLVGADAVSQLATAACTANATRVLRHRLLAHVLALGLVGRARFAPGDVVNRLDGNTADTAAAGPTLSNFVSSVLLSAGGLAGLALTDWRLALTFLAGAPVGLVIVRRYVARTSHLIRRYLTVLGTTSGRLVDALGGVRTIRVSGTVAREVDRILAPASELNTVGHGMWLAIGRVSWQGGLFSATTQLAVLSVAGYEVAAGQLTPGQLLACAGYVSLAFGLLGQTSLLTTVAKVRGGAARLAEILDEPVAGPGTRALPPGPAELVLDEVTVRQDGRTVLDRVTLRVPAGHSVAVVGASGAGKSTLAAVAGRLIVPDSGRVLLDGVALGSLDPDVLRREITYAFERPGLFGTTVADAIAFGGERPSRSQVELAAAEAGADGFIRRLPAGYDTPLRDAPMSGGERQRLGLARAIAHRGRLLVLDDATSNLDTVTELQVSRVLTGTLVGRTCLLTAHRPAVAARCDLVAWLESGRIRAVAPHHELWRDAGYRAMFQPGEEPACVP</sequence>
<dbReference type="PROSITE" id="PS00211">
    <property type="entry name" value="ABC_TRANSPORTER_1"/>
    <property type="match status" value="1"/>
</dbReference>
<evidence type="ECO:0000259" key="9">
    <source>
        <dbReference type="PROSITE" id="PS50929"/>
    </source>
</evidence>
<dbReference type="Pfam" id="PF00664">
    <property type="entry name" value="ABC_membrane"/>
    <property type="match status" value="1"/>
</dbReference>
<dbReference type="Gene3D" id="3.40.50.300">
    <property type="entry name" value="P-loop containing nucleotide triphosphate hydrolases"/>
    <property type="match status" value="1"/>
</dbReference>
<dbReference type="GO" id="GO:0005524">
    <property type="term" value="F:ATP binding"/>
    <property type="evidence" value="ECO:0007669"/>
    <property type="project" value="UniProtKB-KW"/>
</dbReference>
<evidence type="ECO:0000256" key="6">
    <source>
        <dbReference type="ARBA" id="ARBA00023136"/>
    </source>
</evidence>
<feature type="domain" description="ABC transmembrane type-1" evidence="9">
    <location>
        <begin position="28"/>
        <end position="298"/>
    </location>
</feature>
<keyword evidence="2 7" id="KW-0812">Transmembrane</keyword>
<evidence type="ECO:0000313" key="11">
    <source>
        <dbReference type="Proteomes" id="UP000295680"/>
    </source>
</evidence>
<evidence type="ECO:0000256" key="4">
    <source>
        <dbReference type="ARBA" id="ARBA00022840"/>
    </source>
</evidence>
<feature type="transmembrane region" description="Helical" evidence="7">
    <location>
        <begin position="164"/>
        <end position="182"/>
    </location>
</feature>
<dbReference type="InterPro" id="IPR003593">
    <property type="entry name" value="AAA+_ATPase"/>
</dbReference>
<organism evidence="10 11">
    <name type="scientific">Actinocrispum wychmicini</name>
    <dbReference type="NCBI Taxonomy" id="1213861"/>
    <lineage>
        <taxon>Bacteria</taxon>
        <taxon>Bacillati</taxon>
        <taxon>Actinomycetota</taxon>
        <taxon>Actinomycetes</taxon>
        <taxon>Pseudonocardiales</taxon>
        <taxon>Pseudonocardiaceae</taxon>
        <taxon>Actinocrispum</taxon>
    </lineage>
</organism>
<feature type="transmembrane region" description="Helical" evidence="7">
    <location>
        <begin position="63"/>
        <end position="81"/>
    </location>
</feature>
<evidence type="ECO:0000256" key="1">
    <source>
        <dbReference type="ARBA" id="ARBA00004651"/>
    </source>
</evidence>
<proteinExistence type="predicted"/>
<gene>
    <name evidence="10" type="ORF">EV192_104546</name>
</gene>
<feature type="transmembrane region" description="Helical" evidence="7">
    <location>
        <begin position="101"/>
        <end position="118"/>
    </location>
</feature>
<dbReference type="GO" id="GO:0015421">
    <property type="term" value="F:ABC-type oligopeptide transporter activity"/>
    <property type="evidence" value="ECO:0007669"/>
    <property type="project" value="TreeGrafter"/>
</dbReference>
<name>A0A4R2JIG4_9PSEU</name>
<evidence type="ECO:0000256" key="3">
    <source>
        <dbReference type="ARBA" id="ARBA00022741"/>
    </source>
</evidence>
<dbReference type="InterPro" id="IPR027417">
    <property type="entry name" value="P-loop_NTPase"/>
</dbReference>
<accession>A0A4R2JIG4</accession>
<keyword evidence="4 10" id="KW-0067">ATP-binding</keyword>
<dbReference type="InterPro" id="IPR011527">
    <property type="entry name" value="ABC1_TM_dom"/>
</dbReference>
<dbReference type="SMART" id="SM00382">
    <property type="entry name" value="AAA"/>
    <property type="match status" value="1"/>
</dbReference>
<dbReference type="SUPFAM" id="SSF52540">
    <property type="entry name" value="P-loop containing nucleoside triphosphate hydrolases"/>
    <property type="match status" value="1"/>
</dbReference>
<comment type="caution">
    <text evidence="10">The sequence shown here is derived from an EMBL/GenBank/DDBJ whole genome shotgun (WGS) entry which is preliminary data.</text>
</comment>
<dbReference type="GO" id="GO:0016887">
    <property type="term" value="F:ATP hydrolysis activity"/>
    <property type="evidence" value="ECO:0007669"/>
    <property type="project" value="InterPro"/>
</dbReference>
<dbReference type="CDD" id="cd07346">
    <property type="entry name" value="ABC_6TM_exporters"/>
    <property type="match status" value="1"/>
</dbReference>
<keyword evidence="3" id="KW-0547">Nucleotide-binding</keyword>
<keyword evidence="6 7" id="KW-0472">Membrane</keyword>
<dbReference type="InterPro" id="IPR003439">
    <property type="entry name" value="ABC_transporter-like_ATP-bd"/>
</dbReference>
<feature type="transmembrane region" description="Helical" evidence="7">
    <location>
        <begin position="28"/>
        <end position="51"/>
    </location>
</feature>
<feature type="domain" description="ABC transporter" evidence="8">
    <location>
        <begin position="336"/>
        <end position="567"/>
    </location>
</feature>
<evidence type="ECO:0000256" key="5">
    <source>
        <dbReference type="ARBA" id="ARBA00022989"/>
    </source>
</evidence>
<dbReference type="AlphaFoldDB" id="A0A4R2JIG4"/>
<dbReference type="PROSITE" id="PS50929">
    <property type="entry name" value="ABC_TM1F"/>
    <property type="match status" value="1"/>
</dbReference>
<dbReference type="InterPro" id="IPR017871">
    <property type="entry name" value="ABC_transporter-like_CS"/>
</dbReference>
<dbReference type="RefSeq" id="WP_132117801.1">
    <property type="nucleotide sequence ID" value="NZ_SLWS01000004.1"/>
</dbReference>
<reference evidence="10 11" key="1">
    <citation type="submission" date="2019-03" db="EMBL/GenBank/DDBJ databases">
        <title>Genomic Encyclopedia of Type Strains, Phase IV (KMG-IV): sequencing the most valuable type-strain genomes for metagenomic binning, comparative biology and taxonomic classification.</title>
        <authorList>
            <person name="Goeker M."/>
        </authorList>
    </citation>
    <scope>NUCLEOTIDE SEQUENCE [LARGE SCALE GENOMIC DNA]</scope>
    <source>
        <strain evidence="10 11">DSM 45934</strain>
    </source>
</reference>
<dbReference type="GO" id="GO:0005886">
    <property type="term" value="C:plasma membrane"/>
    <property type="evidence" value="ECO:0007669"/>
    <property type="project" value="UniProtKB-SubCell"/>
</dbReference>
<evidence type="ECO:0000256" key="7">
    <source>
        <dbReference type="SAM" id="Phobius"/>
    </source>
</evidence>
<evidence type="ECO:0000256" key="2">
    <source>
        <dbReference type="ARBA" id="ARBA00022692"/>
    </source>
</evidence>
<dbReference type="PANTHER" id="PTHR43394">
    <property type="entry name" value="ATP-DEPENDENT PERMEASE MDL1, MITOCHONDRIAL"/>
    <property type="match status" value="1"/>
</dbReference>
<dbReference type="InterPro" id="IPR039421">
    <property type="entry name" value="Type_1_exporter"/>
</dbReference>